<accession>A0A2P2FVW6</accession>
<comment type="caution">
    <text evidence="1">The sequence shown here is derived from an EMBL/GenBank/DDBJ whole genome shotgun (WGS) entry which is preliminary data.</text>
</comment>
<reference evidence="1 2" key="1">
    <citation type="journal article" date="2014" name="Genome Announc.">
        <title>Draft Genome Sequence of Amycolatopsis lurida NRRL 2430, Producer of the Glycopeptide Family Antibiotic Ristocetin.</title>
        <authorList>
            <person name="Kwun M.J."/>
            <person name="Hong H.J."/>
        </authorList>
    </citation>
    <scope>NUCLEOTIDE SEQUENCE [LARGE SCALE GENOMIC DNA]</scope>
    <source>
        <strain evidence="1 2">NRRL 2430</strain>
    </source>
</reference>
<protein>
    <recommendedName>
        <fullName evidence="3">Lipoprotein</fullName>
    </recommendedName>
</protein>
<dbReference type="PROSITE" id="PS51257">
    <property type="entry name" value="PROKAR_LIPOPROTEIN"/>
    <property type="match status" value="1"/>
</dbReference>
<dbReference type="SUPFAM" id="SSF50939">
    <property type="entry name" value="Sialidases"/>
    <property type="match status" value="1"/>
</dbReference>
<evidence type="ECO:0008006" key="3">
    <source>
        <dbReference type="Google" id="ProtNLM"/>
    </source>
</evidence>
<dbReference type="RefSeq" id="WP_034310112.1">
    <property type="nucleotide sequence ID" value="NZ_JFBM01000009.1"/>
</dbReference>
<organism evidence="1 2">
    <name type="scientific">Amycolatopsis lurida NRRL 2430</name>
    <dbReference type="NCBI Taxonomy" id="1460371"/>
    <lineage>
        <taxon>Bacteria</taxon>
        <taxon>Bacillati</taxon>
        <taxon>Actinomycetota</taxon>
        <taxon>Actinomycetes</taxon>
        <taxon>Pseudonocardiales</taxon>
        <taxon>Pseudonocardiaceae</taxon>
        <taxon>Amycolatopsis</taxon>
    </lineage>
</organism>
<proteinExistence type="predicted"/>
<keyword evidence="2" id="KW-1185">Reference proteome</keyword>
<evidence type="ECO:0000313" key="1">
    <source>
        <dbReference type="EMBL" id="KFU80852.1"/>
    </source>
</evidence>
<evidence type="ECO:0000313" key="2">
    <source>
        <dbReference type="Proteomes" id="UP000256220"/>
    </source>
</evidence>
<name>A0A2P2FVW6_AMYLU</name>
<dbReference type="InterPro" id="IPR036278">
    <property type="entry name" value="Sialidase_sf"/>
</dbReference>
<dbReference type="Proteomes" id="UP000256220">
    <property type="component" value="Unassembled WGS sequence"/>
</dbReference>
<sequence length="278" mass="29392">MRKLWGVLVFSLVAACVPGQLPPAEAKSALGFTARPGEARSLGVQDPVVEAERLFRPGPDRRAVALARAGRNAIGVGVREFPGEERSEPIAWVTEDEGRSVREIVLPQDRPGRWSPTAVAAEGDQVLVAGSLGGDVRVWASGDAGATWTVSPVLVWGSDLWFSTVLRTGGEWLLAGGSAAGALVVTGTPGVWVTASLGDGRILGGTVDKAGKPVLFGDRVEWNQARTSNRSCLVVWVADGGWQRGELGCPADRLVAAVTLDDGRVMLKGERDLWIRPS</sequence>
<gene>
    <name evidence="1" type="ORF">BB31_12955</name>
</gene>
<dbReference type="AlphaFoldDB" id="A0A2P2FVW6"/>
<dbReference type="EMBL" id="JFBM01000009">
    <property type="protein sequence ID" value="KFU80852.1"/>
    <property type="molecule type" value="Genomic_DNA"/>
</dbReference>